<dbReference type="InterPro" id="IPR036597">
    <property type="entry name" value="Fido-like_dom_sf"/>
</dbReference>
<sequence length="63" mass="6910">MILTTDPYLDPATGVMCNQLGITDATILAQMEELTVSVAAAEILNSFQPARWDAALLQHLHRE</sequence>
<reference evidence="1 2" key="1">
    <citation type="submission" date="2021-08" db="EMBL/GenBank/DDBJ databases">
        <title>Whole genome sequence of novel Actinomyces species strain MAS-1.</title>
        <authorList>
            <person name="Saito M."/>
            <person name="Kuwahara N."/>
            <person name="Takizawa T."/>
            <person name="Gotouda H."/>
            <person name="Ochiai T."/>
        </authorList>
    </citation>
    <scope>NUCLEOTIDE SEQUENCE [LARGE SCALE GENOMIC DNA]</scope>
    <source>
        <strain evidence="1 2">MAS-1</strain>
    </source>
</reference>
<dbReference type="EMBL" id="AP025017">
    <property type="protein sequence ID" value="BDA65727.1"/>
    <property type="molecule type" value="Genomic_DNA"/>
</dbReference>
<dbReference type="Gene3D" id="1.10.3290.10">
    <property type="entry name" value="Fido-like domain"/>
    <property type="match status" value="1"/>
</dbReference>
<gene>
    <name evidence="1" type="ORF">MANAM107_25610</name>
</gene>
<evidence type="ECO:0000313" key="2">
    <source>
        <dbReference type="Proteomes" id="UP000824496"/>
    </source>
</evidence>
<protein>
    <submittedName>
        <fullName evidence="1">Uncharacterized protein</fullName>
    </submittedName>
</protein>
<dbReference type="Proteomes" id="UP000824496">
    <property type="component" value="Chromosome"/>
</dbReference>
<organism evidence="1 2">
    <name type="scientific">Actinomyces capricornis</name>
    <dbReference type="NCBI Taxonomy" id="2755559"/>
    <lineage>
        <taxon>Bacteria</taxon>
        <taxon>Bacillati</taxon>
        <taxon>Actinomycetota</taxon>
        <taxon>Actinomycetes</taxon>
        <taxon>Actinomycetales</taxon>
        <taxon>Actinomycetaceae</taxon>
        <taxon>Actinomyces</taxon>
    </lineage>
</organism>
<dbReference type="RefSeq" id="WP_223909425.1">
    <property type="nucleotide sequence ID" value="NZ_AP025017.1"/>
</dbReference>
<name>A0ABM7UFD4_9ACTO</name>
<accession>A0ABM7UFD4</accession>
<proteinExistence type="predicted"/>
<keyword evidence="2" id="KW-1185">Reference proteome</keyword>
<evidence type="ECO:0000313" key="1">
    <source>
        <dbReference type="EMBL" id="BDA65727.1"/>
    </source>
</evidence>